<comment type="caution">
    <text evidence="1">The sequence shown here is derived from an EMBL/GenBank/DDBJ whole genome shotgun (WGS) entry which is preliminary data.</text>
</comment>
<sequence length="33" mass="3514">MGAACLPGAAQVVAWLNRRDLAHRLVARRAQAA</sequence>
<accession>A0A7W0HQ12</accession>
<protein>
    <submittedName>
        <fullName evidence="1">Uncharacterized protein</fullName>
    </submittedName>
</protein>
<organism evidence="1 2">
    <name type="scientific">Nonomuraea soli</name>
    <dbReference type="NCBI Taxonomy" id="1032476"/>
    <lineage>
        <taxon>Bacteria</taxon>
        <taxon>Bacillati</taxon>
        <taxon>Actinomycetota</taxon>
        <taxon>Actinomycetes</taxon>
        <taxon>Streptosporangiales</taxon>
        <taxon>Streptosporangiaceae</taxon>
        <taxon>Nonomuraea</taxon>
    </lineage>
</organism>
<reference evidence="1 2" key="1">
    <citation type="submission" date="2020-07" db="EMBL/GenBank/DDBJ databases">
        <title>Genomic Encyclopedia of Type Strains, Phase IV (KMG-IV): sequencing the most valuable type-strain genomes for metagenomic binning, comparative biology and taxonomic classification.</title>
        <authorList>
            <person name="Goeker M."/>
        </authorList>
    </citation>
    <scope>NUCLEOTIDE SEQUENCE [LARGE SCALE GENOMIC DNA]</scope>
    <source>
        <strain evidence="1 2">DSM 45533</strain>
    </source>
</reference>
<evidence type="ECO:0000313" key="2">
    <source>
        <dbReference type="Proteomes" id="UP000530928"/>
    </source>
</evidence>
<proteinExistence type="predicted"/>
<dbReference type="Proteomes" id="UP000530928">
    <property type="component" value="Unassembled WGS sequence"/>
</dbReference>
<name>A0A7W0HQ12_9ACTN</name>
<evidence type="ECO:0000313" key="1">
    <source>
        <dbReference type="EMBL" id="MBA2891337.1"/>
    </source>
</evidence>
<dbReference type="AlphaFoldDB" id="A0A7W0HQ12"/>
<gene>
    <name evidence="1" type="ORF">HNR30_002678</name>
</gene>
<keyword evidence="2" id="KW-1185">Reference proteome</keyword>
<dbReference type="EMBL" id="JACDUR010000003">
    <property type="protein sequence ID" value="MBA2891337.1"/>
    <property type="molecule type" value="Genomic_DNA"/>
</dbReference>